<name>A0A2I1EMS8_9GLOM</name>
<protein>
    <submittedName>
        <fullName evidence="1">Uncharacterized protein</fullName>
    </submittedName>
</protein>
<feature type="non-terminal residue" evidence="1">
    <location>
        <position position="1"/>
    </location>
</feature>
<reference evidence="1 2" key="2">
    <citation type="submission" date="2017-09" db="EMBL/GenBank/DDBJ databases">
        <title>Extensive intraspecific genome diversity in a model arbuscular mycorrhizal fungus.</title>
        <authorList>
            <person name="Chen E.C."/>
            <person name="Morin E."/>
            <person name="Beaudet D."/>
            <person name="Noel J."/>
            <person name="Ndikumana S."/>
            <person name="Charron P."/>
            <person name="St-Onge C."/>
            <person name="Giorgi J."/>
            <person name="Grigoriev I.V."/>
            <person name="Roux C."/>
            <person name="Martin F.M."/>
            <person name="Corradi N."/>
        </authorList>
    </citation>
    <scope>NUCLEOTIDE SEQUENCE [LARGE SCALE GENOMIC DNA]</scope>
    <source>
        <strain evidence="1 2">A5</strain>
    </source>
</reference>
<dbReference type="Proteomes" id="UP000232722">
    <property type="component" value="Unassembled WGS sequence"/>
</dbReference>
<sequence>GRMDQICTYCGAKFWMNEKDKHSTQNSPSFAVCCAGGKVGLPPLLRPPPYLMNLYTSLEPEANAFRRNVRSYNSLLACTSFGADVNGEFQRSGLSNFTIHGQVYHFIGSLLPNEGEAPKFAQLYIYDTENEMNNRLNIMQNVDVTILQ</sequence>
<gene>
    <name evidence="1" type="ORF">RhiirA5_248029</name>
</gene>
<reference evidence="1 2" key="1">
    <citation type="submission" date="2016-04" db="EMBL/GenBank/DDBJ databases">
        <title>Genome analyses suggest a sexual origin of heterokaryosis in a supposedly ancient asexual fungus.</title>
        <authorList>
            <person name="Ropars J."/>
            <person name="Sedzielewska K."/>
            <person name="Noel J."/>
            <person name="Charron P."/>
            <person name="Farinelli L."/>
            <person name="Marton T."/>
            <person name="Kruger M."/>
            <person name="Pelin A."/>
            <person name="Brachmann A."/>
            <person name="Corradi N."/>
        </authorList>
    </citation>
    <scope>NUCLEOTIDE SEQUENCE [LARGE SCALE GENOMIC DNA]</scope>
    <source>
        <strain evidence="1 2">A5</strain>
    </source>
</reference>
<dbReference type="PANTHER" id="PTHR45786:SF74">
    <property type="entry name" value="ATP-DEPENDENT DNA HELICASE"/>
    <property type="match status" value="1"/>
</dbReference>
<dbReference type="AlphaFoldDB" id="A0A2I1EMS8"/>
<dbReference type="EMBL" id="LLXJ01000989">
    <property type="protein sequence ID" value="PKC04553.1"/>
    <property type="molecule type" value="Genomic_DNA"/>
</dbReference>
<feature type="non-terminal residue" evidence="1">
    <location>
        <position position="148"/>
    </location>
</feature>
<evidence type="ECO:0000313" key="2">
    <source>
        <dbReference type="Proteomes" id="UP000232722"/>
    </source>
</evidence>
<comment type="caution">
    <text evidence="1">The sequence shown here is derived from an EMBL/GenBank/DDBJ whole genome shotgun (WGS) entry which is preliminary data.</text>
</comment>
<proteinExistence type="predicted"/>
<accession>A0A2I1EMS8</accession>
<organism evidence="1 2">
    <name type="scientific">Rhizophagus irregularis</name>
    <dbReference type="NCBI Taxonomy" id="588596"/>
    <lineage>
        <taxon>Eukaryota</taxon>
        <taxon>Fungi</taxon>
        <taxon>Fungi incertae sedis</taxon>
        <taxon>Mucoromycota</taxon>
        <taxon>Glomeromycotina</taxon>
        <taxon>Glomeromycetes</taxon>
        <taxon>Glomerales</taxon>
        <taxon>Glomeraceae</taxon>
        <taxon>Rhizophagus</taxon>
    </lineage>
</organism>
<evidence type="ECO:0000313" key="1">
    <source>
        <dbReference type="EMBL" id="PKC04553.1"/>
    </source>
</evidence>
<dbReference type="OrthoDB" id="1748060at2759"/>
<dbReference type="PANTHER" id="PTHR45786">
    <property type="entry name" value="DNA BINDING PROTEIN-LIKE"/>
    <property type="match status" value="1"/>
</dbReference>